<evidence type="ECO:0000256" key="5">
    <source>
        <dbReference type="SAM" id="Phobius"/>
    </source>
</evidence>
<feature type="transmembrane region" description="Helical" evidence="5">
    <location>
        <begin position="30"/>
        <end position="49"/>
    </location>
</feature>
<comment type="caution">
    <text evidence="7">The sequence shown here is derived from an EMBL/GenBank/DDBJ whole genome shotgun (WGS) entry which is preliminary data.</text>
</comment>
<dbReference type="PANTHER" id="PTHR31918">
    <property type="entry name" value="TRANSMEMBRANE PROTEIN 181"/>
    <property type="match status" value="1"/>
</dbReference>
<feature type="domain" description="Wntless-like transmembrane" evidence="6">
    <location>
        <begin position="218"/>
        <end position="480"/>
    </location>
</feature>
<organism evidence="7 8">
    <name type="scientific">Triparma laevis f. longispina</name>
    <dbReference type="NCBI Taxonomy" id="1714387"/>
    <lineage>
        <taxon>Eukaryota</taxon>
        <taxon>Sar</taxon>
        <taxon>Stramenopiles</taxon>
        <taxon>Ochrophyta</taxon>
        <taxon>Bolidophyceae</taxon>
        <taxon>Parmales</taxon>
        <taxon>Triparmaceae</taxon>
        <taxon>Triparma</taxon>
    </lineage>
</organism>
<keyword evidence="2 5" id="KW-0812">Transmembrane</keyword>
<dbReference type="GO" id="GO:0016020">
    <property type="term" value="C:membrane"/>
    <property type="evidence" value="ECO:0007669"/>
    <property type="project" value="UniProtKB-SubCell"/>
</dbReference>
<sequence length="526" mass="58156">MSMDLNGANLEAQGPPPKTRIDVFTSKRTLTALFLFYIGSTLLLCLLGNTGPEVFKHVDALSKDGEAGAKYWKLVNPGCDTGNCKFQYTVPIIHMIPEMQLIYMKVKVKRPSSGTEAITAPVVTTTGVIGCDREHCVSGGENFDGEQVRDESDSTSIEWDSQQVYSNEFALFTTDPDPITYNQYNVSVILTDTSGQAATNPESGDPQMMAKADMVFVNPDFTWWVMGWKVVFLICTLVVMFCPITLFDGAFAGYFVQQRHLKLNDWSNIQCWIGALLVVLLFFNDPFFALQFGDGISSGVKQFLVMESIVLVALFVSLMLCFMLVSTGTIISSNKDQFMGGGRNSHKLQSNYIIAKVGLCSLIFAFLFFYYVIARMYNTGSPQYDDFSDDQSYMSFQILLIICMVAFSLWYIVSVCECIMNVRMIERGYLALLVITVIAAVLMVIGVSIGALYILPNTSFKWMFFYGSCNVTVWVLSWAFAHAADEDEGESSWALDSVSKGNAQYSVLGGDEPLGGGAEGLLSADI</sequence>
<evidence type="ECO:0000313" key="7">
    <source>
        <dbReference type="EMBL" id="GMI08973.1"/>
    </source>
</evidence>
<evidence type="ECO:0000256" key="1">
    <source>
        <dbReference type="ARBA" id="ARBA00004141"/>
    </source>
</evidence>
<proteinExistence type="predicted"/>
<protein>
    <recommendedName>
        <fullName evidence="6">Wntless-like transmembrane domain-containing protein</fullName>
    </recommendedName>
</protein>
<dbReference type="Pfam" id="PF06664">
    <property type="entry name" value="WLS-like_TM"/>
    <property type="match status" value="1"/>
</dbReference>
<feature type="transmembrane region" description="Helical" evidence="5">
    <location>
        <begin position="393"/>
        <end position="416"/>
    </location>
</feature>
<feature type="transmembrane region" description="Helical" evidence="5">
    <location>
        <begin position="428"/>
        <end position="456"/>
    </location>
</feature>
<dbReference type="OrthoDB" id="28186at2759"/>
<evidence type="ECO:0000256" key="4">
    <source>
        <dbReference type="ARBA" id="ARBA00023136"/>
    </source>
</evidence>
<comment type="subcellular location">
    <subcellularLocation>
        <location evidence="1">Membrane</location>
        <topology evidence="1">Multi-pass membrane protein</topology>
    </subcellularLocation>
</comment>
<dbReference type="Proteomes" id="UP001165122">
    <property type="component" value="Unassembled WGS sequence"/>
</dbReference>
<dbReference type="EMBL" id="BRXW01000131">
    <property type="protein sequence ID" value="GMI08973.1"/>
    <property type="molecule type" value="Genomic_DNA"/>
</dbReference>
<reference evidence="8" key="1">
    <citation type="journal article" date="2023" name="Commun. Biol.">
        <title>Genome analysis of Parmales, the sister group of diatoms, reveals the evolutionary specialization of diatoms from phago-mixotrophs to photoautotrophs.</title>
        <authorList>
            <person name="Ban H."/>
            <person name="Sato S."/>
            <person name="Yoshikawa S."/>
            <person name="Yamada K."/>
            <person name="Nakamura Y."/>
            <person name="Ichinomiya M."/>
            <person name="Sato N."/>
            <person name="Blanc-Mathieu R."/>
            <person name="Endo H."/>
            <person name="Kuwata A."/>
            <person name="Ogata H."/>
        </authorList>
    </citation>
    <scope>NUCLEOTIDE SEQUENCE [LARGE SCALE GENOMIC DNA]</scope>
    <source>
        <strain evidence="8">NIES 3700</strain>
    </source>
</reference>
<dbReference type="InterPro" id="IPR047843">
    <property type="entry name" value="WLS-like_TM"/>
</dbReference>
<feature type="transmembrane region" description="Helical" evidence="5">
    <location>
        <begin position="268"/>
        <end position="289"/>
    </location>
</feature>
<keyword evidence="3 5" id="KW-1133">Transmembrane helix</keyword>
<dbReference type="InterPro" id="IPR040416">
    <property type="entry name" value="TMEM181"/>
</dbReference>
<keyword evidence="8" id="KW-1185">Reference proteome</keyword>
<feature type="transmembrane region" description="Helical" evidence="5">
    <location>
        <begin position="230"/>
        <end position="256"/>
    </location>
</feature>
<evidence type="ECO:0000256" key="3">
    <source>
        <dbReference type="ARBA" id="ARBA00022989"/>
    </source>
</evidence>
<name>A0A9W7KRC6_9STRA</name>
<evidence type="ECO:0000313" key="8">
    <source>
        <dbReference type="Proteomes" id="UP001165122"/>
    </source>
</evidence>
<feature type="transmembrane region" description="Helical" evidence="5">
    <location>
        <begin position="309"/>
        <end position="331"/>
    </location>
</feature>
<evidence type="ECO:0000256" key="2">
    <source>
        <dbReference type="ARBA" id="ARBA00022692"/>
    </source>
</evidence>
<evidence type="ECO:0000259" key="6">
    <source>
        <dbReference type="Pfam" id="PF06664"/>
    </source>
</evidence>
<dbReference type="GO" id="GO:0015643">
    <property type="term" value="F:toxic substance binding"/>
    <property type="evidence" value="ECO:0007669"/>
    <property type="project" value="InterPro"/>
</dbReference>
<accession>A0A9W7KRC6</accession>
<dbReference type="AlphaFoldDB" id="A0A9W7KRC6"/>
<gene>
    <name evidence="7" type="ORF">TrLO_g4733</name>
</gene>
<keyword evidence="4 5" id="KW-0472">Membrane</keyword>
<dbReference type="PANTHER" id="PTHR31918:SF1">
    <property type="entry name" value="TRANSMEMBRANE PROTEIN 181"/>
    <property type="match status" value="1"/>
</dbReference>
<feature type="transmembrane region" description="Helical" evidence="5">
    <location>
        <begin position="352"/>
        <end position="373"/>
    </location>
</feature>